<keyword evidence="2" id="KW-0496">Mitochondrion</keyword>
<reference evidence="2" key="1">
    <citation type="journal article" date="2016" name="Genome Announc.">
        <title>Complete Mitochondrial DNA Sequence of the Mucoralean Fungus Absidia glauca, a Model for Studying Host-Parasite Interactions.</title>
        <authorList>
            <person name="Ellenberger S."/>
            <person name="Burmester A."/>
            <person name="Wostemeyer J."/>
        </authorList>
    </citation>
    <scope>NUCLEOTIDE SEQUENCE</scope>
    <source>
        <strain evidence="2">CBS 101.48</strain>
    </source>
</reference>
<dbReference type="Gene3D" id="3.10.28.10">
    <property type="entry name" value="Homing endonucleases"/>
    <property type="match status" value="2"/>
</dbReference>
<dbReference type="SUPFAM" id="SSF55608">
    <property type="entry name" value="Homing endonucleases"/>
    <property type="match status" value="1"/>
</dbReference>
<dbReference type="RefSeq" id="YP_009440966.1">
    <property type="nucleotide sequence ID" value="NC_036158.1"/>
</dbReference>
<dbReference type="EMBL" id="KU196782">
    <property type="protein sequence ID" value="AMA21272.1"/>
    <property type="molecule type" value="Genomic_DNA"/>
</dbReference>
<keyword evidence="2" id="KW-0378">Hydrolase</keyword>
<geneLocation type="mitochondrion" evidence="2"/>
<gene>
    <name evidence="2" type="primary">orf19</name>
</gene>
<dbReference type="InterPro" id="IPR027434">
    <property type="entry name" value="Homing_endonucl"/>
</dbReference>
<feature type="domain" description="Homing endonuclease LAGLIDADG" evidence="1">
    <location>
        <begin position="3"/>
        <end position="142"/>
    </location>
</feature>
<dbReference type="GeneID" id="34829269"/>
<dbReference type="GO" id="GO:0004519">
    <property type="term" value="F:endonuclease activity"/>
    <property type="evidence" value="ECO:0007669"/>
    <property type="project" value="UniProtKB-KW"/>
</dbReference>
<dbReference type="AlphaFoldDB" id="A0A0X9TVC1"/>
<accession>A0A0X9TVC1</accession>
<protein>
    <submittedName>
        <fullName evidence="2">LAGLIDADG endonuclease</fullName>
    </submittedName>
</protein>
<dbReference type="InterPro" id="IPR004860">
    <property type="entry name" value="LAGLIDADG_dom"/>
</dbReference>
<evidence type="ECO:0000313" key="2">
    <source>
        <dbReference type="EMBL" id="AMA21272.1"/>
    </source>
</evidence>
<organism evidence="2">
    <name type="scientific">Absidia glauca</name>
    <name type="common">Pin mould</name>
    <dbReference type="NCBI Taxonomy" id="4829"/>
    <lineage>
        <taxon>Eukaryota</taxon>
        <taxon>Fungi</taxon>
        <taxon>Fungi incertae sedis</taxon>
        <taxon>Mucoromycota</taxon>
        <taxon>Mucoromycotina</taxon>
        <taxon>Mucoromycetes</taxon>
        <taxon>Mucorales</taxon>
        <taxon>Cunninghamellaceae</taxon>
        <taxon>Absidia</taxon>
    </lineage>
</organism>
<name>A0A0X9TVC1_ABSGL</name>
<dbReference type="Pfam" id="PF03161">
    <property type="entry name" value="LAGLIDADG_2"/>
    <property type="match status" value="1"/>
</dbReference>
<keyword evidence="2" id="KW-0540">Nuclease</keyword>
<sequence>MTGNSRFLFTQTTIKHKNYYQKVFDLFKPYCTQDPESYSRSWEDKKTKQIYESLSFAIITLLCFNQYRNKFYLNNIKIVLSDIFNLLTEIGLTHWIMNDGFKHGKGLHLNVYAFSIEDVDKLISTLEDKFKLKCSIHLKGGKPSPGGSATRGQAPRA</sequence>
<keyword evidence="2" id="KW-0255">Endonuclease</keyword>
<proteinExistence type="predicted"/>
<evidence type="ECO:0000259" key="1">
    <source>
        <dbReference type="Pfam" id="PF03161"/>
    </source>
</evidence>